<feature type="region of interest" description="Disordered" evidence="2">
    <location>
        <begin position="35"/>
        <end position="56"/>
    </location>
</feature>
<evidence type="ECO:0000256" key="2">
    <source>
        <dbReference type="SAM" id="MobiDB-lite"/>
    </source>
</evidence>
<accession>E1JSM3</accession>
<feature type="domain" description="Polysaccharide export protein N-terminal" evidence="4">
    <location>
        <begin position="52"/>
        <end position="124"/>
    </location>
</feature>
<feature type="domain" description="Soluble ligand binding" evidence="5">
    <location>
        <begin position="133"/>
        <end position="178"/>
    </location>
</feature>
<keyword evidence="7" id="KW-1185">Reference proteome</keyword>
<dbReference type="EMBL" id="AECZ01000003">
    <property type="protein sequence ID" value="EFL52506.1"/>
    <property type="molecule type" value="Genomic_DNA"/>
</dbReference>
<evidence type="ECO:0000259" key="5">
    <source>
        <dbReference type="Pfam" id="PF10531"/>
    </source>
</evidence>
<dbReference type="InterPro" id="IPR003715">
    <property type="entry name" value="Poly_export_N"/>
</dbReference>
<gene>
    <name evidence="6" type="ORF">DesfrDRAFT_0612</name>
</gene>
<dbReference type="AlphaFoldDB" id="E1JSM3"/>
<protein>
    <submittedName>
        <fullName evidence="6">Polysaccharide export protein</fullName>
    </submittedName>
</protein>
<proteinExistence type="predicted"/>
<dbReference type="Gene3D" id="3.10.560.10">
    <property type="entry name" value="Outer membrane lipoprotein wza domain like"/>
    <property type="match status" value="1"/>
</dbReference>
<keyword evidence="1 3" id="KW-0732">Signal</keyword>
<dbReference type="Pfam" id="PF02563">
    <property type="entry name" value="Poly_export"/>
    <property type="match status" value="1"/>
</dbReference>
<evidence type="ECO:0000259" key="4">
    <source>
        <dbReference type="Pfam" id="PF02563"/>
    </source>
</evidence>
<evidence type="ECO:0000256" key="1">
    <source>
        <dbReference type="ARBA" id="ARBA00022729"/>
    </source>
</evidence>
<dbReference type="RefSeq" id="WP_005990983.1">
    <property type="nucleotide sequence ID" value="NZ_AECZ01000003.1"/>
</dbReference>
<reference evidence="6 7" key="1">
    <citation type="submission" date="2010-08" db="EMBL/GenBank/DDBJ databases">
        <title>The draft genome of Desulfovibrio fructosovorans JJ.</title>
        <authorList>
            <consortium name="US DOE Joint Genome Institute (JGI-PGF)"/>
            <person name="Lucas S."/>
            <person name="Copeland A."/>
            <person name="Lapidus A."/>
            <person name="Cheng J.-F."/>
            <person name="Bruce D."/>
            <person name="Goodwin L."/>
            <person name="Pitluck S."/>
            <person name="Land M.L."/>
            <person name="Hauser L."/>
            <person name="Chang Y.-J."/>
            <person name="Jeffries C."/>
            <person name="Wall J.D."/>
            <person name="Stahl D.A."/>
            <person name="Arkin A.P."/>
            <person name="Dehal P."/>
            <person name="Stolyar S.M."/>
            <person name="Hazen T.C."/>
            <person name="Woyke T.J."/>
        </authorList>
    </citation>
    <scope>NUCLEOTIDE SEQUENCE [LARGE SCALE GENOMIC DNA]</scope>
    <source>
        <strain evidence="6 7">JJ</strain>
    </source>
</reference>
<dbReference type="PANTHER" id="PTHR33619:SF3">
    <property type="entry name" value="POLYSACCHARIDE EXPORT PROTEIN GFCE-RELATED"/>
    <property type="match status" value="1"/>
</dbReference>
<dbReference type="Proteomes" id="UP000006250">
    <property type="component" value="Unassembled WGS sequence"/>
</dbReference>
<dbReference type="STRING" id="596151.DesfrDRAFT_0612"/>
<dbReference type="Pfam" id="PF10531">
    <property type="entry name" value="SLBB"/>
    <property type="match status" value="1"/>
</dbReference>
<evidence type="ECO:0000313" key="7">
    <source>
        <dbReference type="Proteomes" id="UP000006250"/>
    </source>
</evidence>
<dbReference type="InterPro" id="IPR049712">
    <property type="entry name" value="Poly_export"/>
</dbReference>
<dbReference type="InterPro" id="IPR019554">
    <property type="entry name" value="Soluble_ligand-bd"/>
</dbReference>
<dbReference type="PROSITE" id="PS51257">
    <property type="entry name" value="PROKAR_LIPOPROTEIN"/>
    <property type="match status" value="1"/>
</dbReference>
<name>E1JSM3_SOLFR</name>
<organism evidence="6 7">
    <name type="scientific">Solidesulfovibrio fructosivorans JJ]</name>
    <dbReference type="NCBI Taxonomy" id="596151"/>
    <lineage>
        <taxon>Bacteria</taxon>
        <taxon>Pseudomonadati</taxon>
        <taxon>Thermodesulfobacteriota</taxon>
        <taxon>Desulfovibrionia</taxon>
        <taxon>Desulfovibrionales</taxon>
        <taxon>Desulfovibrionaceae</taxon>
        <taxon>Solidesulfovibrio</taxon>
    </lineage>
</organism>
<feature type="signal peptide" evidence="3">
    <location>
        <begin position="1"/>
        <end position="28"/>
    </location>
</feature>
<dbReference type="PANTHER" id="PTHR33619">
    <property type="entry name" value="POLYSACCHARIDE EXPORT PROTEIN GFCE-RELATED"/>
    <property type="match status" value="1"/>
</dbReference>
<sequence precursor="true">MPRVPAFFSGYRRVFAVMACLCLVAALAGCTSHSTPPPLKGTSKNHPAGQPQRRSTLGYGDEVSIEVWRNDDLKTTARVDAAGDINLPLVGEVPAGGRTVSELRVALAKAYAKYIVDPQVMVNVATLRSQTAMVLGEVKSQGVVTVDHDMSLFEAVARAGGFTDNAGNSTVVLLRPEGEKPHAYILDMRLGAKLGEGVAGFDRYLEGGDILYVPKSNWASVEQFMSRMTSVLNTLVNAERFVIFIPQLRDAMDDLFKGPKDQTTVVTQSQPVAGEVLSNRQGGVISVD</sequence>
<evidence type="ECO:0000256" key="3">
    <source>
        <dbReference type="SAM" id="SignalP"/>
    </source>
</evidence>
<feature type="chain" id="PRO_5003147922" evidence="3">
    <location>
        <begin position="29"/>
        <end position="288"/>
    </location>
</feature>
<comment type="caution">
    <text evidence="6">The sequence shown here is derived from an EMBL/GenBank/DDBJ whole genome shotgun (WGS) entry which is preliminary data.</text>
</comment>
<dbReference type="eggNOG" id="COG1596">
    <property type="taxonomic scope" value="Bacteria"/>
</dbReference>
<evidence type="ECO:0000313" key="6">
    <source>
        <dbReference type="EMBL" id="EFL52506.1"/>
    </source>
</evidence>
<dbReference type="GO" id="GO:0015159">
    <property type="term" value="F:polysaccharide transmembrane transporter activity"/>
    <property type="evidence" value="ECO:0007669"/>
    <property type="project" value="InterPro"/>
</dbReference>